<dbReference type="AlphaFoldDB" id="A0AAW1LGL0"/>
<evidence type="ECO:0000256" key="1">
    <source>
        <dbReference type="SAM" id="MobiDB-lite"/>
    </source>
</evidence>
<evidence type="ECO:0000313" key="3">
    <source>
        <dbReference type="Proteomes" id="UP001458880"/>
    </source>
</evidence>
<evidence type="ECO:0000313" key="2">
    <source>
        <dbReference type="EMBL" id="KAK9732376.1"/>
    </source>
</evidence>
<evidence type="ECO:0008006" key="4">
    <source>
        <dbReference type="Google" id="ProtNLM"/>
    </source>
</evidence>
<dbReference type="EMBL" id="JASPKY010000119">
    <property type="protein sequence ID" value="KAK9732376.1"/>
    <property type="molecule type" value="Genomic_DNA"/>
</dbReference>
<feature type="region of interest" description="Disordered" evidence="1">
    <location>
        <begin position="60"/>
        <end position="88"/>
    </location>
</feature>
<organism evidence="2 3">
    <name type="scientific">Popillia japonica</name>
    <name type="common">Japanese beetle</name>
    <dbReference type="NCBI Taxonomy" id="7064"/>
    <lineage>
        <taxon>Eukaryota</taxon>
        <taxon>Metazoa</taxon>
        <taxon>Ecdysozoa</taxon>
        <taxon>Arthropoda</taxon>
        <taxon>Hexapoda</taxon>
        <taxon>Insecta</taxon>
        <taxon>Pterygota</taxon>
        <taxon>Neoptera</taxon>
        <taxon>Endopterygota</taxon>
        <taxon>Coleoptera</taxon>
        <taxon>Polyphaga</taxon>
        <taxon>Scarabaeiformia</taxon>
        <taxon>Scarabaeidae</taxon>
        <taxon>Rutelinae</taxon>
        <taxon>Popillia</taxon>
    </lineage>
</organism>
<accession>A0AAW1LGL0</accession>
<sequence length="88" mass="10304">MKDMGEIKNCLGFRITGDREYGKIWIDQEDYLRQVLDRFHMSSCNPISTPVDTNVKLEKKSSCNPISTPVDTNVKLEKNKSENKRRRR</sequence>
<gene>
    <name evidence="2" type="ORF">QE152_g12830</name>
</gene>
<comment type="caution">
    <text evidence="2">The sequence shown here is derived from an EMBL/GenBank/DDBJ whole genome shotgun (WGS) entry which is preliminary data.</text>
</comment>
<proteinExistence type="predicted"/>
<feature type="compositionally biased region" description="Polar residues" evidence="1">
    <location>
        <begin position="62"/>
        <end position="71"/>
    </location>
</feature>
<protein>
    <recommendedName>
        <fullName evidence="4">Reverse transcriptase Ty1/copia-type domain-containing protein</fullName>
    </recommendedName>
</protein>
<dbReference type="Proteomes" id="UP001458880">
    <property type="component" value="Unassembled WGS sequence"/>
</dbReference>
<reference evidence="2 3" key="1">
    <citation type="journal article" date="2024" name="BMC Genomics">
        <title>De novo assembly and annotation of Popillia japonica's genome with initial clues to its potential as an invasive pest.</title>
        <authorList>
            <person name="Cucini C."/>
            <person name="Boschi S."/>
            <person name="Funari R."/>
            <person name="Cardaioli E."/>
            <person name="Iannotti N."/>
            <person name="Marturano G."/>
            <person name="Paoli F."/>
            <person name="Bruttini M."/>
            <person name="Carapelli A."/>
            <person name="Frati F."/>
            <person name="Nardi F."/>
        </authorList>
    </citation>
    <scope>NUCLEOTIDE SEQUENCE [LARGE SCALE GENOMIC DNA]</scope>
    <source>
        <strain evidence="2">DMR45628</strain>
    </source>
</reference>
<keyword evidence="3" id="KW-1185">Reference proteome</keyword>
<name>A0AAW1LGL0_POPJA</name>